<name>A0A916T9N1_9ACTN</name>
<comment type="cofactor">
    <cofactor evidence="2">
        <name>Zn(2+)</name>
        <dbReference type="ChEBI" id="CHEBI:29105"/>
    </cofactor>
</comment>
<evidence type="ECO:0000259" key="15">
    <source>
        <dbReference type="Pfam" id="PF17900"/>
    </source>
</evidence>
<dbReference type="Gene3D" id="2.60.40.1730">
    <property type="entry name" value="tricorn interacting facor f3 domain"/>
    <property type="match status" value="1"/>
</dbReference>
<dbReference type="SUPFAM" id="SSF63737">
    <property type="entry name" value="Leukotriene A4 hydrolase N-terminal domain"/>
    <property type="match status" value="1"/>
</dbReference>
<keyword evidence="17" id="KW-1185">Reference proteome</keyword>
<keyword evidence="6" id="KW-0645">Protease</keyword>
<dbReference type="InterPro" id="IPR014782">
    <property type="entry name" value="Peptidase_M1_dom"/>
</dbReference>
<evidence type="ECO:0000256" key="4">
    <source>
        <dbReference type="ARBA" id="ARBA00012564"/>
    </source>
</evidence>
<dbReference type="EC" id="3.4.11.2" evidence="4"/>
<dbReference type="CDD" id="cd09603">
    <property type="entry name" value="M1_APN_like"/>
    <property type="match status" value="1"/>
</dbReference>
<keyword evidence="10" id="KW-0482">Metalloprotease</keyword>
<feature type="domain" description="Aminopeptidase N-like N-terminal" evidence="15">
    <location>
        <begin position="45"/>
        <end position="216"/>
    </location>
</feature>
<dbReference type="InterPro" id="IPR027268">
    <property type="entry name" value="Peptidase_M4/M1_CTD_sf"/>
</dbReference>
<dbReference type="Pfam" id="PF17900">
    <property type="entry name" value="Peptidase_M1_N"/>
    <property type="match status" value="1"/>
</dbReference>
<evidence type="ECO:0000256" key="9">
    <source>
        <dbReference type="ARBA" id="ARBA00022833"/>
    </source>
</evidence>
<comment type="similarity">
    <text evidence="3">Belongs to the peptidase M1 family.</text>
</comment>
<sequence length="459" mass="51365">MPHSGSSRSGSSSDTGGDRAHLGHPNDGIDPYLPNNGNLGYRVSRYDLDLQYKVASNRLAGTATITATTLNGIGRFSLDFSTSFKIEKITVNGKRPSRYSHHDNKLSITPSHSIAPGAAMEVQVRYSGSPKPIRGPWGEVGWEELTDGAICASQPNGAASWFPCDDHPSSKAPYHISISTESQYYAASNGVLVNKRAKAGYTTWEYEQTEPMSTYLATMQIGPYERKTLSEGDVPIYAVLPARLKKNFESSFGRQVQIMDTFREMFGPYPFPQYTVVVTDDDLEIPVEAESLSVFGANHCTGTRRSERLVAHELAHQWFGNSVTLRQWRDIWLHEGFACYAEWLWSQAAGDDSTEALAKKYYDKLASSPQDIQVTDPGPDDMFDDRIYKRGALTLHALRNRIGDDKFFELMKKWTSDHRYENVSTDDFTALAGRYANGSLNDIWQSWLVDTRLPAFPYS</sequence>
<dbReference type="InterPro" id="IPR045357">
    <property type="entry name" value="Aminopeptidase_N-like_N"/>
</dbReference>
<accession>A0A916T9N1</accession>
<dbReference type="PRINTS" id="PR00756">
    <property type="entry name" value="ALADIPTASE"/>
</dbReference>
<reference evidence="16" key="2">
    <citation type="submission" date="2020-09" db="EMBL/GenBank/DDBJ databases">
        <authorList>
            <person name="Sun Q."/>
            <person name="Zhou Y."/>
        </authorList>
    </citation>
    <scope>NUCLEOTIDE SEQUENCE</scope>
    <source>
        <strain evidence="16">CGMCC 1.12827</strain>
    </source>
</reference>
<dbReference type="PANTHER" id="PTHR11533">
    <property type="entry name" value="PROTEASE M1 ZINC METALLOPROTEASE"/>
    <property type="match status" value="1"/>
</dbReference>
<dbReference type="GO" id="GO:0008270">
    <property type="term" value="F:zinc ion binding"/>
    <property type="evidence" value="ECO:0007669"/>
    <property type="project" value="InterPro"/>
</dbReference>
<feature type="domain" description="Peptidase M1 membrane alanine aminopeptidase" evidence="14">
    <location>
        <begin position="254"/>
        <end position="447"/>
    </location>
</feature>
<dbReference type="InterPro" id="IPR001930">
    <property type="entry name" value="Peptidase_M1"/>
</dbReference>
<dbReference type="GO" id="GO:0008237">
    <property type="term" value="F:metallopeptidase activity"/>
    <property type="evidence" value="ECO:0007669"/>
    <property type="project" value="UniProtKB-KW"/>
</dbReference>
<protein>
    <recommendedName>
        <fullName evidence="5">Aminopeptidase N</fullName>
        <ecNumber evidence="4">3.4.11.2</ecNumber>
    </recommendedName>
    <alternativeName>
        <fullName evidence="11">Alanine aminopeptidase</fullName>
    </alternativeName>
    <alternativeName>
        <fullName evidence="12">Lysyl aminopeptidase</fullName>
    </alternativeName>
</protein>
<dbReference type="Proteomes" id="UP000621454">
    <property type="component" value="Unassembled WGS sequence"/>
</dbReference>
<feature type="region of interest" description="Disordered" evidence="13">
    <location>
        <begin position="1"/>
        <end position="33"/>
    </location>
</feature>
<dbReference type="EMBL" id="BMGC01000017">
    <property type="protein sequence ID" value="GGB35991.1"/>
    <property type="molecule type" value="Genomic_DNA"/>
</dbReference>
<evidence type="ECO:0000256" key="7">
    <source>
        <dbReference type="ARBA" id="ARBA00022723"/>
    </source>
</evidence>
<evidence type="ECO:0000256" key="10">
    <source>
        <dbReference type="ARBA" id="ARBA00023049"/>
    </source>
</evidence>
<proteinExistence type="inferred from homology"/>
<dbReference type="Gene3D" id="1.10.390.10">
    <property type="entry name" value="Neutral Protease Domain 2"/>
    <property type="match status" value="1"/>
</dbReference>
<evidence type="ECO:0000259" key="14">
    <source>
        <dbReference type="Pfam" id="PF01433"/>
    </source>
</evidence>
<dbReference type="GO" id="GO:0016285">
    <property type="term" value="F:alanyl aminopeptidase activity"/>
    <property type="evidence" value="ECO:0007669"/>
    <property type="project" value="UniProtKB-EC"/>
</dbReference>
<dbReference type="AlphaFoldDB" id="A0A916T9N1"/>
<evidence type="ECO:0000256" key="8">
    <source>
        <dbReference type="ARBA" id="ARBA00022801"/>
    </source>
</evidence>
<gene>
    <name evidence="16" type="ORF">GCM10011489_25020</name>
</gene>
<dbReference type="InterPro" id="IPR042097">
    <property type="entry name" value="Aminopeptidase_N-like_N_sf"/>
</dbReference>
<evidence type="ECO:0000256" key="2">
    <source>
        <dbReference type="ARBA" id="ARBA00001947"/>
    </source>
</evidence>
<evidence type="ECO:0000256" key="3">
    <source>
        <dbReference type="ARBA" id="ARBA00010136"/>
    </source>
</evidence>
<reference evidence="16" key="1">
    <citation type="journal article" date="2014" name="Int. J. Syst. Evol. Microbiol.">
        <title>Complete genome sequence of Corynebacterium casei LMG S-19264T (=DSM 44701T), isolated from a smear-ripened cheese.</title>
        <authorList>
            <consortium name="US DOE Joint Genome Institute (JGI-PGF)"/>
            <person name="Walter F."/>
            <person name="Albersmeier A."/>
            <person name="Kalinowski J."/>
            <person name="Ruckert C."/>
        </authorList>
    </citation>
    <scope>NUCLEOTIDE SEQUENCE</scope>
    <source>
        <strain evidence="16">CGMCC 1.12827</strain>
    </source>
</reference>
<comment type="caution">
    <text evidence="16">The sequence shown here is derived from an EMBL/GenBank/DDBJ whole genome shotgun (WGS) entry which is preliminary data.</text>
</comment>
<evidence type="ECO:0000313" key="16">
    <source>
        <dbReference type="EMBL" id="GGB35991.1"/>
    </source>
</evidence>
<evidence type="ECO:0000256" key="5">
    <source>
        <dbReference type="ARBA" id="ARBA00015611"/>
    </source>
</evidence>
<keyword evidence="8" id="KW-0378">Hydrolase</keyword>
<dbReference type="SUPFAM" id="SSF55486">
    <property type="entry name" value="Metalloproteases ('zincins'), catalytic domain"/>
    <property type="match status" value="1"/>
</dbReference>
<dbReference type="Pfam" id="PF01433">
    <property type="entry name" value="Peptidase_M1"/>
    <property type="match status" value="1"/>
</dbReference>
<evidence type="ECO:0000256" key="11">
    <source>
        <dbReference type="ARBA" id="ARBA00029811"/>
    </source>
</evidence>
<comment type="catalytic activity">
    <reaction evidence="1">
        <text>Release of an N-terminal amino acid, Xaa-|-Yaa- from a peptide, amide or arylamide. Xaa is preferably Ala, but may be most amino acids including Pro (slow action). When a terminal hydrophobic residue is followed by a prolyl residue, the two may be released as an intact Xaa-Pro dipeptide.</text>
        <dbReference type="EC" id="3.4.11.2"/>
    </reaction>
</comment>
<keyword evidence="7" id="KW-0479">Metal-binding</keyword>
<feature type="compositionally biased region" description="Low complexity" evidence="13">
    <location>
        <begin position="1"/>
        <end position="15"/>
    </location>
</feature>
<evidence type="ECO:0000313" key="17">
    <source>
        <dbReference type="Proteomes" id="UP000621454"/>
    </source>
</evidence>
<evidence type="ECO:0000256" key="12">
    <source>
        <dbReference type="ARBA" id="ARBA00031533"/>
    </source>
</evidence>
<evidence type="ECO:0000256" key="6">
    <source>
        <dbReference type="ARBA" id="ARBA00022670"/>
    </source>
</evidence>
<dbReference type="GO" id="GO:0006508">
    <property type="term" value="P:proteolysis"/>
    <property type="evidence" value="ECO:0007669"/>
    <property type="project" value="UniProtKB-KW"/>
</dbReference>
<evidence type="ECO:0000256" key="1">
    <source>
        <dbReference type="ARBA" id="ARBA00000098"/>
    </source>
</evidence>
<dbReference type="InterPro" id="IPR050344">
    <property type="entry name" value="Peptidase_M1_aminopeptidases"/>
</dbReference>
<evidence type="ECO:0000256" key="13">
    <source>
        <dbReference type="SAM" id="MobiDB-lite"/>
    </source>
</evidence>
<organism evidence="16 17">
    <name type="scientific">Gordonia jinhuaensis</name>
    <dbReference type="NCBI Taxonomy" id="1517702"/>
    <lineage>
        <taxon>Bacteria</taxon>
        <taxon>Bacillati</taxon>
        <taxon>Actinomycetota</taxon>
        <taxon>Actinomycetes</taxon>
        <taxon>Mycobacteriales</taxon>
        <taxon>Gordoniaceae</taxon>
        <taxon>Gordonia</taxon>
    </lineage>
</organism>
<keyword evidence="9" id="KW-0862">Zinc</keyword>